<accession>A0AAW2IH66</accession>
<evidence type="ECO:0000256" key="1">
    <source>
        <dbReference type="ARBA" id="ARBA00022729"/>
    </source>
</evidence>
<feature type="chain" id="PRO_5043598558" evidence="4">
    <location>
        <begin position="19"/>
        <end position="258"/>
    </location>
</feature>
<evidence type="ECO:0000256" key="3">
    <source>
        <dbReference type="ARBA" id="ARBA00060902"/>
    </source>
</evidence>
<dbReference type="GO" id="GO:0007623">
    <property type="term" value="P:circadian rhythm"/>
    <property type="evidence" value="ECO:0007669"/>
    <property type="project" value="UniProtKB-ARBA"/>
</dbReference>
<keyword evidence="2" id="KW-0090">Biological rhythms</keyword>
<dbReference type="PANTHER" id="PTHR11008">
    <property type="entry name" value="PROTEIN TAKEOUT-LIKE PROTEIN"/>
    <property type="match status" value="1"/>
</dbReference>
<comment type="similarity">
    <text evidence="3">Belongs to the TO family.</text>
</comment>
<sequence length="258" mass="29236">MKAVVALIAVGLVGVVSSAALPQDGTALPTFIKTCSRDQPDFDACLLSSLQKLHPYLVKGIPELDLPPFDPFKRDEHVTEYSNGFVQFKATVRDFVTYGITGLKFLQVRTKFEDEKDMLIEVDMTVPKMKAEGKYRIQGKFLGSDLFTRGSFEVTLVNVTATWDIHGSLETVDGEKYLKINEFGITPEIGDMRIYASDLFNGNQLLTQTALQLFNQNWRQVYGEIQPHTRKTWDEIMREYANNVFMKVPFDKVFPVSS</sequence>
<proteinExistence type="inferred from homology"/>
<gene>
    <name evidence="5" type="ORF">PYX00_002463</name>
</gene>
<keyword evidence="1 4" id="KW-0732">Signal</keyword>
<dbReference type="AlphaFoldDB" id="A0AAW2IH66"/>
<protein>
    <submittedName>
        <fullName evidence="5">Uncharacterized protein</fullName>
    </submittedName>
</protein>
<dbReference type="InterPro" id="IPR010562">
    <property type="entry name" value="Haemolymph_juvenile_hormone-bd"/>
</dbReference>
<feature type="signal peptide" evidence="4">
    <location>
        <begin position="1"/>
        <end position="18"/>
    </location>
</feature>
<dbReference type="Gene3D" id="3.15.10.30">
    <property type="entry name" value="Haemolymph juvenile hormone binding protein"/>
    <property type="match status" value="1"/>
</dbReference>
<reference evidence="5" key="1">
    <citation type="journal article" date="2024" name="Gigascience">
        <title>Chromosome-level genome of the poultry shaft louse Menopon gallinae provides insight into the host-switching and adaptive evolution of parasitic lice.</title>
        <authorList>
            <person name="Xu Y."/>
            <person name="Ma L."/>
            <person name="Liu S."/>
            <person name="Liang Y."/>
            <person name="Liu Q."/>
            <person name="He Z."/>
            <person name="Tian L."/>
            <person name="Duan Y."/>
            <person name="Cai W."/>
            <person name="Li H."/>
            <person name="Song F."/>
        </authorList>
    </citation>
    <scope>NUCLEOTIDE SEQUENCE</scope>
    <source>
        <strain evidence="5">Cailab_2023a</strain>
    </source>
</reference>
<dbReference type="EMBL" id="JARGDH010000001">
    <property type="protein sequence ID" value="KAL0281490.1"/>
    <property type="molecule type" value="Genomic_DNA"/>
</dbReference>
<dbReference type="SMART" id="SM00700">
    <property type="entry name" value="JHBP"/>
    <property type="match status" value="1"/>
</dbReference>
<dbReference type="InterPro" id="IPR038606">
    <property type="entry name" value="To_sf"/>
</dbReference>
<dbReference type="Pfam" id="PF06585">
    <property type="entry name" value="JHBP"/>
    <property type="match status" value="1"/>
</dbReference>
<dbReference type="GO" id="GO:0005615">
    <property type="term" value="C:extracellular space"/>
    <property type="evidence" value="ECO:0007669"/>
    <property type="project" value="TreeGrafter"/>
</dbReference>
<dbReference type="PANTHER" id="PTHR11008:SF18">
    <property type="entry name" value="BCDNA.GH05536-RELATED"/>
    <property type="match status" value="1"/>
</dbReference>
<dbReference type="FunFam" id="3.15.10.30:FF:000001">
    <property type="entry name" value="Takeout-like protein 1"/>
    <property type="match status" value="1"/>
</dbReference>
<evidence type="ECO:0000256" key="2">
    <source>
        <dbReference type="ARBA" id="ARBA00023108"/>
    </source>
</evidence>
<evidence type="ECO:0000313" key="5">
    <source>
        <dbReference type="EMBL" id="KAL0281490.1"/>
    </source>
</evidence>
<name>A0AAW2IH66_9NEOP</name>
<comment type="caution">
    <text evidence="5">The sequence shown here is derived from an EMBL/GenBank/DDBJ whole genome shotgun (WGS) entry which is preliminary data.</text>
</comment>
<organism evidence="5">
    <name type="scientific">Menopon gallinae</name>
    <name type="common">poultry shaft louse</name>
    <dbReference type="NCBI Taxonomy" id="328185"/>
    <lineage>
        <taxon>Eukaryota</taxon>
        <taxon>Metazoa</taxon>
        <taxon>Ecdysozoa</taxon>
        <taxon>Arthropoda</taxon>
        <taxon>Hexapoda</taxon>
        <taxon>Insecta</taxon>
        <taxon>Pterygota</taxon>
        <taxon>Neoptera</taxon>
        <taxon>Paraneoptera</taxon>
        <taxon>Psocodea</taxon>
        <taxon>Troctomorpha</taxon>
        <taxon>Phthiraptera</taxon>
        <taxon>Amblycera</taxon>
        <taxon>Menoponidae</taxon>
        <taxon>Menopon</taxon>
    </lineage>
</organism>
<evidence type="ECO:0000256" key="4">
    <source>
        <dbReference type="SAM" id="SignalP"/>
    </source>
</evidence>